<organism evidence="1 2">
    <name type="scientific">Tigriopus californicus</name>
    <name type="common">Marine copepod</name>
    <dbReference type="NCBI Taxonomy" id="6832"/>
    <lineage>
        <taxon>Eukaryota</taxon>
        <taxon>Metazoa</taxon>
        <taxon>Ecdysozoa</taxon>
        <taxon>Arthropoda</taxon>
        <taxon>Crustacea</taxon>
        <taxon>Multicrustacea</taxon>
        <taxon>Hexanauplia</taxon>
        <taxon>Copepoda</taxon>
        <taxon>Harpacticoida</taxon>
        <taxon>Harpacticidae</taxon>
        <taxon>Tigriopus</taxon>
    </lineage>
</organism>
<dbReference type="EMBL" id="VCGU01000004">
    <property type="protein sequence ID" value="TRY76828.1"/>
    <property type="molecule type" value="Genomic_DNA"/>
</dbReference>
<dbReference type="Proteomes" id="UP000318571">
    <property type="component" value="Chromosome 5"/>
</dbReference>
<evidence type="ECO:0000313" key="1">
    <source>
        <dbReference type="EMBL" id="TRY76828.1"/>
    </source>
</evidence>
<name>A0A553PGM4_TIGCA</name>
<evidence type="ECO:0000313" key="2">
    <source>
        <dbReference type="Proteomes" id="UP000318571"/>
    </source>
</evidence>
<protein>
    <submittedName>
        <fullName evidence="1">Uncharacterized protein</fullName>
    </submittedName>
</protein>
<gene>
    <name evidence="1" type="ORF">TCAL_16991</name>
</gene>
<keyword evidence="2" id="KW-1185">Reference proteome</keyword>
<proteinExistence type="predicted"/>
<accession>A0A553PGM4</accession>
<sequence length="79" mass="9048">MFRQERAGVSCLGIASINRYFPIDYQAMSSTDILTMLKLHPVNALAFESAFNPREANWMDGKMEYRTMSHKAIVVFLSE</sequence>
<dbReference type="AlphaFoldDB" id="A0A553PGM4"/>
<reference evidence="1 2" key="1">
    <citation type="journal article" date="2018" name="Nat. Ecol. Evol.">
        <title>Genomic signatures of mitonuclear coevolution across populations of Tigriopus californicus.</title>
        <authorList>
            <person name="Barreto F.S."/>
            <person name="Watson E.T."/>
            <person name="Lima T.G."/>
            <person name="Willett C.S."/>
            <person name="Edmands S."/>
            <person name="Li W."/>
            <person name="Burton R.S."/>
        </authorList>
    </citation>
    <scope>NUCLEOTIDE SEQUENCE [LARGE SCALE GENOMIC DNA]</scope>
    <source>
        <strain evidence="1 2">San Diego</strain>
    </source>
</reference>
<comment type="caution">
    <text evidence="1">The sequence shown here is derived from an EMBL/GenBank/DDBJ whole genome shotgun (WGS) entry which is preliminary data.</text>
</comment>